<keyword evidence="4" id="KW-1185">Reference proteome</keyword>
<name>A0A3S2UWG5_9HYPH</name>
<evidence type="ECO:0000256" key="1">
    <source>
        <dbReference type="ARBA" id="ARBA00022490"/>
    </source>
</evidence>
<keyword evidence="3" id="KW-0808">Transferase</keyword>
<protein>
    <submittedName>
        <fullName evidence="3">Sulfurtransferase FdhD</fullName>
    </submittedName>
</protein>
<dbReference type="Gene3D" id="3.10.20.10">
    <property type="match status" value="1"/>
</dbReference>
<proteinExistence type="predicted"/>
<evidence type="ECO:0000256" key="2">
    <source>
        <dbReference type="ARBA" id="ARBA00023150"/>
    </source>
</evidence>
<gene>
    <name evidence="3" type="ORF">EOE48_29000</name>
</gene>
<dbReference type="EMBL" id="SACP01000186">
    <property type="protein sequence ID" value="RVU08832.1"/>
    <property type="molecule type" value="Genomic_DNA"/>
</dbReference>
<evidence type="ECO:0000313" key="3">
    <source>
        <dbReference type="EMBL" id="RVU08832.1"/>
    </source>
</evidence>
<organism evidence="3 4">
    <name type="scientific">Methylobacterium oryzihabitans</name>
    <dbReference type="NCBI Taxonomy" id="2499852"/>
    <lineage>
        <taxon>Bacteria</taxon>
        <taxon>Pseudomonadati</taxon>
        <taxon>Pseudomonadota</taxon>
        <taxon>Alphaproteobacteria</taxon>
        <taxon>Hyphomicrobiales</taxon>
        <taxon>Methylobacteriaceae</taxon>
        <taxon>Methylobacterium</taxon>
    </lineage>
</organism>
<dbReference type="SUPFAM" id="SSF53927">
    <property type="entry name" value="Cytidine deaminase-like"/>
    <property type="match status" value="1"/>
</dbReference>
<keyword evidence="2" id="KW-0501">Molybdenum cofactor biosynthesis</keyword>
<dbReference type="PANTHER" id="PTHR30592">
    <property type="entry name" value="FORMATE DEHYDROGENASE"/>
    <property type="match status" value="1"/>
</dbReference>
<dbReference type="PANTHER" id="PTHR30592:SF1">
    <property type="entry name" value="SULFUR CARRIER PROTEIN FDHD"/>
    <property type="match status" value="1"/>
</dbReference>
<dbReference type="GO" id="GO:0006777">
    <property type="term" value="P:Mo-molybdopterin cofactor biosynthetic process"/>
    <property type="evidence" value="ECO:0007669"/>
    <property type="project" value="UniProtKB-KW"/>
</dbReference>
<sequence length="95" mass="9804">MNSKPPVCAASSPLSMPAASNTYDYVQLSDAQRDSTPLAEEVALAIVYNGLNQAVMLVSPTDLEDFAVGFSVGSGIVEGTAEIYDLKLSGSGSAM</sequence>
<feature type="non-terminal residue" evidence="3">
    <location>
        <position position="95"/>
    </location>
</feature>
<keyword evidence="1" id="KW-0963">Cytoplasm</keyword>
<dbReference type="GO" id="GO:0016783">
    <property type="term" value="F:sulfurtransferase activity"/>
    <property type="evidence" value="ECO:0007669"/>
    <property type="project" value="InterPro"/>
</dbReference>
<dbReference type="AlphaFoldDB" id="A0A3S2UWG5"/>
<comment type="caution">
    <text evidence="3">The sequence shown here is derived from an EMBL/GenBank/DDBJ whole genome shotgun (WGS) entry which is preliminary data.</text>
</comment>
<dbReference type="Proteomes" id="UP000286997">
    <property type="component" value="Unassembled WGS sequence"/>
</dbReference>
<evidence type="ECO:0000313" key="4">
    <source>
        <dbReference type="Proteomes" id="UP000286997"/>
    </source>
</evidence>
<dbReference type="InterPro" id="IPR016193">
    <property type="entry name" value="Cytidine_deaminase-like"/>
</dbReference>
<dbReference type="RefSeq" id="WP_187371605.1">
    <property type="nucleotide sequence ID" value="NZ_SACP01000186.1"/>
</dbReference>
<dbReference type="Pfam" id="PF02634">
    <property type="entry name" value="FdhD-NarQ"/>
    <property type="match status" value="1"/>
</dbReference>
<dbReference type="InterPro" id="IPR003786">
    <property type="entry name" value="FdhD"/>
</dbReference>
<reference evidence="3 4" key="1">
    <citation type="submission" date="2019-01" db="EMBL/GenBank/DDBJ databases">
        <authorList>
            <person name="Chen W.-M."/>
        </authorList>
    </citation>
    <scope>NUCLEOTIDE SEQUENCE [LARGE SCALE GENOMIC DNA]</scope>
    <source>
        <strain evidence="3 4">TER-1</strain>
    </source>
</reference>
<accession>A0A3S2UWG5</accession>